<dbReference type="AlphaFoldDB" id="A0A397U6P7"/>
<evidence type="ECO:0000313" key="1">
    <source>
        <dbReference type="EMBL" id="RIB02756.1"/>
    </source>
</evidence>
<dbReference type="OrthoDB" id="2350965at2759"/>
<name>A0A397U6P7_9GLOM</name>
<proteinExistence type="predicted"/>
<keyword evidence="2" id="KW-1185">Reference proteome</keyword>
<sequence>MAISNGKAVWNANTSGSFLTKSVIFGLPSEKSQIHSFEHFFNPPNEEEQLYSLFKEHLMTKPEICKIKQYYATALNLDITCIKKYGKLQTKFGAIISSQFASRKGDISRNNYSIAAKLLVDKNAHYPRAPVELEE</sequence>
<accession>A0A397U6P7</accession>
<gene>
    <name evidence="1" type="ORF">C2G38_2226946</name>
</gene>
<organism evidence="1 2">
    <name type="scientific">Gigaspora rosea</name>
    <dbReference type="NCBI Taxonomy" id="44941"/>
    <lineage>
        <taxon>Eukaryota</taxon>
        <taxon>Fungi</taxon>
        <taxon>Fungi incertae sedis</taxon>
        <taxon>Mucoromycota</taxon>
        <taxon>Glomeromycotina</taxon>
        <taxon>Glomeromycetes</taxon>
        <taxon>Diversisporales</taxon>
        <taxon>Gigasporaceae</taxon>
        <taxon>Gigaspora</taxon>
    </lineage>
</organism>
<protein>
    <submittedName>
        <fullName evidence="1">Uncharacterized protein</fullName>
    </submittedName>
</protein>
<dbReference type="Proteomes" id="UP000266673">
    <property type="component" value="Unassembled WGS sequence"/>
</dbReference>
<evidence type="ECO:0000313" key="2">
    <source>
        <dbReference type="Proteomes" id="UP000266673"/>
    </source>
</evidence>
<dbReference type="EMBL" id="QKWP01002596">
    <property type="protein sequence ID" value="RIB02756.1"/>
    <property type="molecule type" value="Genomic_DNA"/>
</dbReference>
<reference evidence="1 2" key="1">
    <citation type="submission" date="2018-06" db="EMBL/GenBank/DDBJ databases">
        <title>Comparative genomics reveals the genomic features of Rhizophagus irregularis, R. cerebriforme, R. diaphanum and Gigaspora rosea, and their symbiotic lifestyle signature.</title>
        <authorList>
            <person name="Morin E."/>
            <person name="San Clemente H."/>
            <person name="Chen E.C.H."/>
            <person name="De La Providencia I."/>
            <person name="Hainaut M."/>
            <person name="Kuo A."/>
            <person name="Kohler A."/>
            <person name="Murat C."/>
            <person name="Tang N."/>
            <person name="Roy S."/>
            <person name="Loubradou J."/>
            <person name="Henrissat B."/>
            <person name="Grigoriev I.V."/>
            <person name="Corradi N."/>
            <person name="Roux C."/>
            <person name="Martin F.M."/>
        </authorList>
    </citation>
    <scope>NUCLEOTIDE SEQUENCE [LARGE SCALE GENOMIC DNA]</scope>
    <source>
        <strain evidence="1 2">DAOM 194757</strain>
    </source>
</reference>
<comment type="caution">
    <text evidence="1">The sequence shown here is derived from an EMBL/GenBank/DDBJ whole genome shotgun (WGS) entry which is preliminary data.</text>
</comment>